<dbReference type="AlphaFoldDB" id="A0A080MF13"/>
<evidence type="ECO:0000313" key="2">
    <source>
        <dbReference type="Proteomes" id="UP000021315"/>
    </source>
</evidence>
<proteinExistence type="predicted"/>
<protein>
    <recommendedName>
        <fullName evidence="3">Integrase</fullName>
    </recommendedName>
</protein>
<evidence type="ECO:0008006" key="3">
    <source>
        <dbReference type="Google" id="ProtNLM"/>
    </source>
</evidence>
<dbReference type="Proteomes" id="UP000021315">
    <property type="component" value="Unassembled WGS sequence"/>
</dbReference>
<gene>
    <name evidence="1" type="ORF">AW06_003186</name>
</gene>
<sequence length="70" mass="8025">MPLFLHLGELRSVKPEVIQHQLAHQVPDALETAYNRTTFLKDRRVMMRQRADYLDGLKSGAAVTPLPRRA</sequence>
<dbReference type="EMBL" id="JDST02000074">
    <property type="protein sequence ID" value="KFB75804.1"/>
    <property type="molecule type" value="Genomic_DNA"/>
</dbReference>
<organism evidence="1 2">
    <name type="scientific">Candidatus Accumulibacter cognatus</name>
    <dbReference type="NCBI Taxonomy" id="2954383"/>
    <lineage>
        <taxon>Bacteria</taxon>
        <taxon>Pseudomonadati</taxon>
        <taxon>Pseudomonadota</taxon>
        <taxon>Betaproteobacteria</taxon>
        <taxon>Candidatus Accumulibacter</taxon>
    </lineage>
</organism>
<dbReference type="STRING" id="1453999.AW06_003186"/>
<name>A0A080MF13_9PROT</name>
<comment type="caution">
    <text evidence="1">The sequence shown here is derived from an EMBL/GenBank/DDBJ whole genome shotgun (WGS) entry which is preliminary data.</text>
</comment>
<accession>A0A080MF13</accession>
<reference evidence="1" key="1">
    <citation type="submission" date="2014-02" db="EMBL/GenBank/DDBJ databases">
        <title>Expanding our view of genomic diversity in Candidatus Accumulibacter clades.</title>
        <authorList>
            <person name="Skennerton C.T."/>
            <person name="Barr J.J."/>
            <person name="Slater F.R."/>
            <person name="Bond P.L."/>
            <person name="Tyson G.W."/>
        </authorList>
    </citation>
    <scope>NUCLEOTIDE SEQUENCE [LARGE SCALE GENOMIC DNA]</scope>
</reference>
<evidence type="ECO:0000313" key="1">
    <source>
        <dbReference type="EMBL" id="KFB75804.1"/>
    </source>
</evidence>
<keyword evidence="2" id="KW-1185">Reference proteome</keyword>